<proteinExistence type="predicted"/>
<protein>
    <submittedName>
        <fullName evidence="1">Uncharacterized protein</fullName>
    </submittedName>
</protein>
<sequence>MDICTATAVHFVLVEQPYMTLSSICGWFGMAFNCICHGDTSLVLFPDRAREMLCTASMRKTLPGSSARLGIPAMPVLSLSPVSTLLRRHTAFCLGRVARVGRFENRPEEARDATNTNRLSMMAKQSGTRGCTGAQSREPSADLNIALPTAARHRHVAIAGWCRDRGRSSGA</sequence>
<dbReference type="Proteomes" id="UP000241462">
    <property type="component" value="Unassembled WGS sequence"/>
</dbReference>
<dbReference type="InParanoid" id="A0A2T3A3V8"/>
<name>A0A2T3A3V8_9PEZI</name>
<dbReference type="AlphaFoldDB" id="A0A2T3A3V8"/>
<evidence type="ECO:0000313" key="2">
    <source>
        <dbReference type="Proteomes" id="UP000241462"/>
    </source>
</evidence>
<dbReference type="EMBL" id="KZ678479">
    <property type="protein sequence ID" value="PSR82376.1"/>
    <property type="molecule type" value="Genomic_DNA"/>
</dbReference>
<reference evidence="1 2" key="1">
    <citation type="journal article" date="2018" name="Mycol. Prog.">
        <title>Coniella lustricola, a new species from submerged detritus.</title>
        <authorList>
            <person name="Raudabaugh D.B."/>
            <person name="Iturriaga T."/>
            <person name="Carver A."/>
            <person name="Mondo S."/>
            <person name="Pangilinan J."/>
            <person name="Lipzen A."/>
            <person name="He G."/>
            <person name="Amirebrahimi M."/>
            <person name="Grigoriev I.V."/>
            <person name="Miller A.N."/>
        </authorList>
    </citation>
    <scope>NUCLEOTIDE SEQUENCE [LARGE SCALE GENOMIC DNA]</scope>
    <source>
        <strain evidence="1 2">B22-T-1</strain>
    </source>
</reference>
<keyword evidence="2" id="KW-1185">Reference proteome</keyword>
<organism evidence="1 2">
    <name type="scientific">Coniella lustricola</name>
    <dbReference type="NCBI Taxonomy" id="2025994"/>
    <lineage>
        <taxon>Eukaryota</taxon>
        <taxon>Fungi</taxon>
        <taxon>Dikarya</taxon>
        <taxon>Ascomycota</taxon>
        <taxon>Pezizomycotina</taxon>
        <taxon>Sordariomycetes</taxon>
        <taxon>Sordariomycetidae</taxon>
        <taxon>Diaporthales</taxon>
        <taxon>Schizoparmaceae</taxon>
        <taxon>Coniella</taxon>
    </lineage>
</organism>
<evidence type="ECO:0000313" key="1">
    <source>
        <dbReference type="EMBL" id="PSR82376.1"/>
    </source>
</evidence>
<gene>
    <name evidence="1" type="ORF">BD289DRAFT_15956</name>
</gene>
<accession>A0A2T3A3V8</accession>